<evidence type="ECO:0000313" key="3">
    <source>
        <dbReference type="EMBL" id="REE93098.1"/>
    </source>
</evidence>
<proteinExistence type="predicted"/>
<dbReference type="InterPro" id="IPR041698">
    <property type="entry name" value="Methyltransf_25"/>
</dbReference>
<organism evidence="3 4">
    <name type="scientific">Paenibacillus taihuensis</name>
    <dbReference type="NCBI Taxonomy" id="1156355"/>
    <lineage>
        <taxon>Bacteria</taxon>
        <taxon>Bacillati</taxon>
        <taxon>Bacillota</taxon>
        <taxon>Bacilli</taxon>
        <taxon>Bacillales</taxon>
        <taxon>Paenibacillaceae</taxon>
        <taxon>Paenibacillus</taxon>
    </lineage>
</organism>
<protein>
    <submittedName>
        <fullName evidence="3">Methyltransferase family protein</fullName>
    </submittedName>
</protein>
<gene>
    <name evidence="3" type="ORF">A8990_102185</name>
</gene>
<dbReference type="Gene3D" id="3.40.50.150">
    <property type="entry name" value="Vaccinia Virus protein VP39"/>
    <property type="match status" value="1"/>
</dbReference>
<evidence type="ECO:0000313" key="4">
    <source>
        <dbReference type="Proteomes" id="UP000256304"/>
    </source>
</evidence>
<dbReference type="InterPro" id="IPR029063">
    <property type="entry name" value="SAM-dependent_MTases_sf"/>
</dbReference>
<dbReference type="SUPFAM" id="SSF53335">
    <property type="entry name" value="S-adenosyl-L-methionine-dependent methyltransferases"/>
    <property type="match status" value="1"/>
</dbReference>
<name>A0A3D9SDZ3_9BACL</name>
<evidence type="ECO:0000259" key="2">
    <source>
        <dbReference type="Pfam" id="PF13649"/>
    </source>
</evidence>
<dbReference type="EMBL" id="QTTN01000002">
    <property type="protein sequence ID" value="REE93098.1"/>
    <property type="molecule type" value="Genomic_DNA"/>
</dbReference>
<dbReference type="AlphaFoldDB" id="A0A3D9SDZ3"/>
<reference evidence="3 4" key="1">
    <citation type="submission" date="2018-08" db="EMBL/GenBank/DDBJ databases">
        <title>Genomic Encyclopedia of Type Strains, Phase III (KMG-III): the genomes of soil and plant-associated and newly described type strains.</title>
        <authorList>
            <person name="Whitman W."/>
        </authorList>
    </citation>
    <scope>NUCLEOTIDE SEQUENCE [LARGE SCALE GENOMIC DNA]</scope>
    <source>
        <strain evidence="3 4">CGMCC 1.10966</strain>
    </source>
</reference>
<dbReference type="CDD" id="cd02440">
    <property type="entry name" value="AdoMet_MTases"/>
    <property type="match status" value="1"/>
</dbReference>
<dbReference type="GO" id="GO:0008168">
    <property type="term" value="F:methyltransferase activity"/>
    <property type="evidence" value="ECO:0007669"/>
    <property type="project" value="UniProtKB-KW"/>
</dbReference>
<sequence length="256" mass="28934">MEAYRQFATVYDRLMADMPYPQWLQFAQSCWERYGTPRTVVDLGCGTGSIAIPLARQGYQVYAIDLSSDMLTIGQSKWDDALRSSGQPKGTITWLQQDMTEWGLGEQVDSVISFCDCVNYLTEEEDVASAISATYQALKPGGVFLFDVHSPRTIERYASEQPFVLDEPDVAYIWTCELDEERVEIEHQLTIFAREEGRGGSFARIEETHVQRAYDAAWLKELLLGAGFSKVELFADFQLEPAADESERLFFAAIKG</sequence>
<dbReference type="Pfam" id="PF13649">
    <property type="entry name" value="Methyltransf_25"/>
    <property type="match status" value="1"/>
</dbReference>
<dbReference type="PANTHER" id="PTHR43861">
    <property type="entry name" value="TRANS-ACONITATE 2-METHYLTRANSFERASE-RELATED"/>
    <property type="match status" value="1"/>
</dbReference>
<dbReference type="RefSeq" id="WP_116187547.1">
    <property type="nucleotide sequence ID" value="NZ_QTTN01000002.1"/>
</dbReference>
<evidence type="ECO:0000256" key="1">
    <source>
        <dbReference type="ARBA" id="ARBA00022679"/>
    </source>
</evidence>
<accession>A0A3D9SDZ3</accession>
<comment type="caution">
    <text evidence="3">The sequence shown here is derived from an EMBL/GenBank/DDBJ whole genome shotgun (WGS) entry which is preliminary data.</text>
</comment>
<dbReference type="OrthoDB" id="9811589at2"/>
<dbReference type="PROSITE" id="PS51257">
    <property type="entry name" value="PROKAR_LIPOPROTEIN"/>
    <property type="match status" value="1"/>
</dbReference>
<keyword evidence="3" id="KW-0489">Methyltransferase</keyword>
<feature type="domain" description="Methyltransferase" evidence="2">
    <location>
        <begin position="40"/>
        <end position="142"/>
    </location>
</feature>
<dbReference type="Proteomes" id="UP000256304">
    <property type="component" value="Unassembled WGS sequence"/>
</dbReference>
<dbReference type="Gene3D" id="2.20.25.110">
    <property type="entry name" value="S-adenosyl-L-methionine-dependent methyltransferases"/>
    <property type="match status" value="1"/>
</dbReference>
<keyword evidence="4" id="KW-1185">Reference proteome</keyword>
<dbReference type="GO" id="GO:0032259">
    <property type="term" value="P:methylation"/>
    <property type="evidence" value="ECO:0007669"/>
    <property type="project" value="UniProtKB-KW"/>
</dbReference>
<keyword evidence="1 3" id="KW-0808">Transferase</keyword>